<comment type="caution">
    <text evidence="9">The sequence shown here is derived from an EMBL/GenBank/DDBJ whole genome shotgun (WGS) entry which is preliminary data.</text>
</comment>
<organism evidence="9 10">
    <name type="scientific">Photorhabdus laumondii subsp. laumondii</name>
    <name type="common">Photorhabdus luminescens subsp. laumondii</name>
    <dbReference type="NCBI Taxonomy" id="141679"/>
    <lineage>
        <taxon>Bacteria</taxon>
        <taxon>Pseudomonadati</taxon>
        <taxon>Pseudomonadota</taxon>
        <taxon>Gammaproteobacteria</taxon>
        <taxon>Enterobacterales</taxon>
        <taxon>Morganellaceae</taxon>
        <taxon>Photorhabdus</taxon>
    </lineage>
</organism>
<keyword evidence="3" id="KW-0678">Repressor</keyword>
<keyword evidence="6" id="KW-0804">Transcription</keyword>
<dbReference type="RefSeq" id="WP_011146528.1">
    <property type="nucleotide sequence ID" value="NZ_CAWMTZ010000107.1"/>
</dbReference>
<evidence type="ECO:0000256" key="7">
    <source>
        <dbReference type="ARBA" id="ARBA00029628"/>
    </source>
</evidence>
<comment type="similarity">
    <text evidence="1">Belongs to the CcdB toxin family.</text>
</comment>
<dbReference type="AlphaFoldDB" id="A0A6L9JP64"/>
<dbReference type="KEGG" id="plum:A4R40_11415"/>
<gene>
    <name evidence="9" type="ORF">GPY51_20180</name>
</gene>
<protein>
    <recommendedName>
        <fullName evidence="2">Toxin CcdB</fullName>
    </recommendedName>
    <alternativeName>
        <fullName evidence="8">Cytotoxic protein CcdB</fullName>
    </alternativeName>
    <alternativeName>
        <fullName evidence="7">Protein LetD</fullName>
    </alternativeName>
</protein>
<evidence type="ECO:0000313" key="9">
    <source>
        <dbReference type="EMBL" id="NDL41009.1"/>
    </source>
</evidence>
<evidence type="ECO:0000256" key="6">
    <source>
        <dbReference type="ARBA" id="ARBA00023163"/>
    </source>
</evidence>
<dbReference type="GeneID" id="48848555"/>
<dbReference type="EMBL" id="WSFA01000065">
    <property type="protein sequence ID" value="NDL41009.1"/>
    <property type="molecule type" value="Genomic_DNA"/>
</dbReference>
<sequence>MQYVVYRNIGNSAYPYLLDVQSDIIDMLNTRLMIPLFLKENFKGKVPIRLCPILTIEESDYIVMTHEMASIRVSMIGNEVIDVTSHRKQIKDALDFLIDGF</sequence>
<evidence type="ECO:0000313" key="10">
    <source>
        <dbReference type="Proteomes" id="UP000479300"/>
    </source>
</evidence>
<evidence type="ECO:0000256" key="5">
    <source>
        <dbReference type="ARBA" id="ARBA00023015"/>
    </source>
</evidence>
<reference evidence="9 10" key="1">
    <citation type="submission" date="2019-12" db="EMBL/GenBank/DDBJ databases">
        <title>Engineering Photorhabdus to improve their lethality against agricultural pests.</title>
        <authorList>
            <person name="Machado R.A.R."/>
        </authorList>
    </citation>
    <scope>NUCLEOTIDE SEQUENCE [LARGE SCALE GENOMIC DNA]</scope>
    <source>
        <strain evidence="9 10">EN01</strain>
    </source>
</reference>
<accession>A0A6L9JP64</accession>
<dbReference type="InterPro" id="IPR011067">
    <property type="entry name" value="Plasmid_toxin/cell-grow_inhib"/>
</dbReference>
<dbReference type="InterPro" id="IPR002712">
    <property type="entry name" value="CcdB"/>
</dbReference>
<evidence type="ECO:0000256" key="4">
    <source>
        <dbReference type="ARBA" id="ARBA00022649"/>
    </source>
</evidence>
<dbReference type="SUPFAM" id="SSF50118">
    <property type="entry name" value="Cell growth inhibitor/plasmid maintenance toxic component"/>
    <property type="match status" value="1"/>
</dbReference>
<proteinExistence type="inferred from homology"/>
<evidence type="ECO:0000256" key="8">
    <source>
        <dbReference type="ARBA" id="ARBA00033135"/>
    </source>
</evidence>
<dbReference type="GO" id="GO:0008657">
    <property type="term" value="F:DNA topoisomerase type II (double strand cut, ATP-hydrolyzing) inhibitor activity"/>
    <property type="evidence" value="ECO:0007669"/>
    <property type="project" value="InterPro"/>
</dbReference>
<keyword evidence="4" id="KW-1277">Toxin-antitoxin system</keyword>
<name>A0A6L9JP64_PHOLM</name>
<dbReference type="Proteomes" id="UP000479300">
    <property type="component" value="Unassembled WGS sequence"/>
</dbReference>
<dbReference type="GO" id="GO:0006276">
    <property type="term" value="P:plasmid maintenance"/>
    <property type="evidence" value="ECO:0007669"/>
    <property type="project" value="InterPro"/>
</dbReference>
<keyword evidence="5" id="KW-0805">Transcription regulation</keyword>
<dbReference type="OMA" id="MARFDVH"/>
<dbReference type="Gene3D" id="2.30.30.110">
    <property type="match status" value="1"/>
</dbReference>
<evidence type="ECO:0000256" key="1">
    <source>
        <dbReference type="ARBA" id="ARBA00005230"/>
    </source>
</evidence>
<dbReference type="Pfam" id="PF01845">
    <property type="entry name" value="CcdB"/>
    <property type="match status" value="1"/>
</dbReference>
<evidence type="ECO:0000256" key="2">
    <source>
        <dbReference type="ARBA" id="ARBA00015075"/>
    </source>
</evidence>
<evidence type="ECO:0000256" key="3">
    <source>
        <dbReference type="ARBA" id="ARBA00022491"/>
    </source>
</evidence>